<dbReference type="InterPro" id="IPR039422">
    <property type="entry name" value="MarR/SlyA-like"/>
</dbReference>
<dbReference type="Gene3D" id="1.10.10.10">
    <property type="entry name" value="Winged helix-like DNA-binding domain superfamily/Winged helix DNA-binding domain"/>
    <property type="match status" value="1"/>
</dbReference>
<accession>A0A4R4E5J7</accession>
<dbReference type="InterPro" id="IPR036390">
    <property type="entry name" value="WH_DNA-bd_sf"/>
</dbReference>
<dbReference type="PANTHER" id="PTHR33164">
    <property type="entry name" value="TRANSCRIPTIONAL REGULATOR, MARR FAMILY"/>
    <property type="match status" value="1"/>
</dbReference>
<reference evidence="2 3" key="1">
    <citation type="submission" date="2019-03" db="EMBL/GenBank/DDBJ databases">
        <authorList>
            <person name="Kim M.K.M."/>
        </authorList>
    </citation>
    <scope>NUCLEOTIDE SEQUENCE [LARGE SCALE GENOMIC DNA]</scope>
    <source>
        <strain evidence="2 3">17J68-15</strain>
    </source>
</reference>
<organism evidence="2 3">
    <name type="scientific">Flaviaesturariibacter aridisoli</name>
    <dbReference type="NCBI Taxonomy" id="2545761"/>
    <lineage>
        <taxon>Bacteria</taxon>
        <taxon>Pseudomonadati</taxon>
        <taxon>Bacteroidota</taxon>
        <taxon>Chitinophagia</taxon>
        <taxon>Chitinophagales</taxon>
        <taxon>Chitinophagaceae</taxon>
        <taxon>Flaviaestuariibacter</taxon>
    </lineage>
</organism>
<evidence type="ECO:0000313" key="2">
    <source>
        <dbReference type="EMBL" id="TCZ72915.1"/>
    </source>
</evidence>
<dbReference type="SUPFAM" id="SSF46785">
    <property type="entry name" value="Winged helix' DNA-binding domain"/>
    <property type="match status" value="1"/>
</dbReference>
<dbReference type="GO" id="GO:0006950">
    <property type="term" value="P:response to stress"/>
    <property type="evidence" value="ECO:0007669"/>
    <property type="project" value="TreeGrafter"/>
</dbReference>
<gene>
    <name evidence="2" type="ORF">E0486_07575</name>
</gene>
<dbReference type="InterPro" id="IPR000835">
    <property type="entry name" value="HTH_MarR-typ"/>
</dbReference>
<dbReference type="GO" id="GO:0003700">
    <property type="term" value="F:DNA-binding transcription factor activity"/>
    <property type="evidence" value="ECO:0007669"/>
    <property type="project" value="InterPro"/>
</dbReference>
<evidence type="ECO:0000259" key="1">
    <source>
        <dbReference type="Pfam" id="PF13463"/>
    </source>
</evidence>
<name>A0A4R4E5J7_9BACT</name>
<proteinExistence type="predicted"/>
<evidence type="ECO:0000313" key="3">
    <source>
        <dbReference type="Proteomes" id="UP000295164"/>
    </source>
</evidence>
<dbReference type="PANTHER" id="PTHR33164:SF43">
    <property type="entry name" value="HTH-TYPE TRANSCRIPTIONAL REPRESSOR YETL"/>
    <property type="match status" value="1"/>
</dbReference>
<dbReference type="RefSeq" id="WP_131851550.1">
    <property type="nucleotide sequence ID" value="NZ_SKFH01000009.1"/>
</dbReference>
<protein>
    <submittedName>
        <fullName evidence="2">MarR family transcriptional regulator</fullName>
    </submittedName>
</protein>
<dbReference type="Proteomes" id="UP000295164">
    <property type="component" value="Unassembled WGS sequence"/>
</dbReference>
<dbReference type="Pfam" id="PF13463">
    <property type="entry name" value="HTH_27"/>
    <property type="match status" value="1"/>
</dbReference>
<sequence length="205" mass="21700">MTEQMEQLWSRYLAAGGAADATAFGVWLIREQPRLSPAGKPAAAVPPKVAPSPQQLTGILIARLHRLFALAGKPTLRAAGLSGSDDLTLLATLLFMGRSTKSELLRQCLLESAAGSLLLKRLRTDSLLREEANPDDGRSSFVVLTPKGHALLLAALKALAGPADPLAVLDAAERAQLSALLDKIDAAQSPLHQLRPLKDLLGPRG</sequence>
<dbReference type="EMBL" id="SKFH01000009">
    <property type="protein sequence ID" value="TCZ72915.1"/>
    <property type="molecule type" value="Genomic_DNA"/>
</dbReference>
<dbReference type="AlphaFoldDB" id="A0A4R4E5J7"/>
<keyword evidence="3" id="KW-1185">Reference proteome</keyword>
<comment type="caution">
    <text evidence="2">The sequence shown here is derived from an EMBL/GenBank/DDBJ whole genome shotgun (WGS) entry which is preliminary data.</text>
</comment>
<dbReference type="InterPro" id="IPR036388">
    <property type="entry name" value="WH-like_DNA-bd_sf"/>
</dbReference>
<feature type="domain" description="HTH marR-type" evidence="1">
    <location>
        <begin position="97"/>
        <end position="148"/>
    </location>
</feature>